<evidence type="ECO:0000256" key="2">
    <source>
        <dbReference type="ARBA" id="ARBA00022691"/>
    </source>
</evidence>
<dbReference type="Pfam" id="PF05175">
    <property type="entry name" value="MTS"/>
    <property type="match status" value="1"/>
</dbReference>
<dbReference type="InterPro" id="IPR029063">
    <property type="entry name" value="SAM-dependent_MTases_sf"/>
</dbReference>
<keyword evidence="5" id="KW-1185">Reference proteome</keyword>
<feature type="domain" description="Methyltransferase small" evidence="3">
    <location>
        <begin position="138"/>
        <end position="252"/>
    </location>
</feature>
<dbReference type="AlphaFoldDB" id="A0A6L6PS13"/>
<dbReference type="GO" id="GO:0032259">
    <property type="term" value="P:methylation"/>
    <property type="evidence" value="ECO:0007669"/>
    <property type="project" value="UniProtKB-KW"/>
</dbReference>
<name>A0A6L6PS13_9BURK</name>
<dbReference type="CDD" id="cd02440">
    <property type="entry name" value="AdoMet_MTases"/>
    <property type="match status" value="1"/>
</dbReference>
<dbReference type="GO" id="GO:0036009">
    <property type="term" value="F:protein-glutamine N-methyltransferase activity"/>
    <property type="evidence" value="ECO:0007669"/>
    <property type="project" value="TreeGrafter"/>
</dbReference>
<dbReference type="Gene3D" id="3.40.50.150">
    <property type="entry name" value="Vaccinia Virus protein VP39"/>
    <property type="match status" value="1"/>
</dbReference>
<protein>
    <submittedName>
        <fullName evidence="4">Methyltransferase</fullName>
    </submittedName>
</protein>
<dbReference type="PROSITE" id="PS00092">
    <property type="entry name" value="N6_MTASE"/>
    <property type="match status" value="1"/>
</dbReference>
<evidence type="ECO:0000313" key="4">
    <source>
        <dbReference type="EMBL" id="MTV41624.1"/>
    </source>
</evidence>
<dbReference type="SUPFAM" id="SSF53335">
    <property type="entry name" value="S-adenosyl-L-methionine-dependent methyltransferases"/>
    <property type="match status" value="1"/>
</dbReference>
<dbReference type="PANTHER" id="PTHR18895">
    <property type="entry name" value="HEMK METHYLTRANSFERASE"/>
    <property type="match status" value="1"/>
</dbReference>
<organism evidence="4 5">
    <name type="scientific">Duganella radicis</name>
    <dbReference type="NCBI Taxonomy" id="551988"/>
    <lineage>
        <taxon>Bacteria</taxon>
        <taxon>Pseudomonadati</taxon>
        <taxon>Pseudomonadota</taxon>
        <taxon>Betaproteobacteria</taxon>
        <taxon>Burkholderiales</taxon>
        <taxon>Oxalobacteraceae</taxon>
        <taxon>Telluria group</taxon>
        <taxon>Duganella</taxon>
    </lineage>
</organism>
<evidence type="ECO:0000256" key="1">
    <source>
        <dbReference type="ARBA" id="ARBA00022603"/>
    </source>
</evidence>
<dbReference type="GO" id="GO:0003676">
    <property type="term" value="F:nucleic acid binding"/>
    <property type="evidence" value="ECO:0007669"/>
    <property type="project" value="InterPro"/>
</dbReference>
<accession>A0A6L6PS13</accession>
<dbReference type="InterPro" id="IPR007848">
    <property type="entry name" value="Small_mtfrase_dom"/>
</dbReference>
<keyword evidence="1 4" id="KW-0489">Methyltransferase</keyword>
<sequence length="316" mass="33888">MNPYHPHPGQQEALLALGAALRARRYQFTTVTPATQARVLARPAQPQAASLRDIFGWSRPFAAAAIDAELLELMRAAGVLVEEDGLLRSGVRMSTLAGEWLFHSAYPTTQEDAVFFGPDTCRFVRAMEQTARPVRSPARIVEIGCGSGAAAIVLARRFPQAEVIAADINHRALALADINIRLAGLANARSCYSNLLQQLDGGFDLIAANPPYLLDPSERAYRHGGGELGSGLSLLIVQAAIARLAPGGALWLYTGVAMTGGDDPFLRRAAALLDEAGLRWSYEEIDPDVFGEELETPAYAGAERIAAVWLVAVKDG</sequence>
<comment type="caution">
    <text evidence="4">The sequence shown here is derived from an EMBL/GenBank/DDBJ whole genome shotgun (WGS) entry which is preliminary data.</text>
</comment>
<proteinExistence type="predicted"/>
<keyword evidence="4" id="KW-0808">Transferase</keyword>
<reference evidence="4 5" key="1">
    <citation type="submission" date="2019-11" db="EMBL/GenBank/DDBJ databases">
        <title>Type strains purchased from KCTC, JCM and DSMZ.</title>
        <authorList>
            <person name="Lu H."/>
        </authorList>
    </citation>
    <scope>NUCLEOTIDE SEQUENCE [LARGE SCALE GENOMIC DNA]</scope>
    <source>
        <strain evidence="4 5">KCTC 22382</strain>
    </source>
</reference>
<evidence type="ECO:0000313" key="5">
    <source>
        <dbReference type="Proteomes" id="UP000475582"/>
    </source>
</evidence>
<dbReference type="Proteomes" id="UP000475582">
    <property type="component" value="Unassembled WGS sequence"/>
</dbReference>
<dbReference type="InterPro" id="IPR002052">
    <property type="entry name" value="DNA_methylase_N6_adenine_CS"/>
</dbReference>
<gene>
    <name evidence="4" type="ORF">GM676_29145</name>
</gene>
<dbReference type="PANTHER" id="PTHR18895:SF74">
    <property type="entry name" value="MTRF1L RELEASE FACTOR GLUTAMINE METHYLTRANSFERASE"/>
    <property type="match status" value="1"/>
</dbReference>
<dbReference type="InterPro" id="IPR050320">
    <property type="entry name" value="N5-glutamine_MTase"/>
</dbReference>
<keyword evidence="2" id="KW-0949">S-adenosyl-L-methionine</keyword>
<dbReference type="RefSeq" id="WP_371866407.1">
    <property type="nucleotide sequence ID" value="NZ_WNKY01000062.1"/>
</dbReference>
<dbReference type="EMBL" id="WNKY01000062">
    <property type="protein sequence ID" value="MTV41624.1"/>
    <property type="molecule type" value="Genomic_DNA"/>
</dbReference>
<evidence type="ECO:0000259" key="3">
    <source>
        <dbReference type="Pfam" id="PF05175"/>
    </source>
</evidence>